<dbReference type="PROSITE" id="PS51450">
    <property type="entry name" value="LRR"/>
    <property type="match status" value="1"/>
</dbReference>
<dbReference type="RefSeq" id="XP_004185299.1">
    <property type="nucleotide sequence ID" value="XM_004185251.1"/>
</dbReference>
<evidence type="ECO:0000313" key="4">
    <source>
        <dbReference type="EMBL" id="ELP85953.1"/>
    </source>
</evidence>
<dbReference type="VEuPathDB" id="AmoebaDB:EIN_135770"/>
<dbReference type="Gene3D" id="3.80.10.10">
    <property type="entry name" value="Ribonuclease Inhibitor"/>
    <property type="match status" value="1"/>
</dbReference>
<dbReference type="InterPro" id="IPR029021">
    <property type="entry name" value="Prot-tyrosine_phosphatase-like"/>
</dbReference>
<dbReference type="InterPro" id="IPR032675">
    <property type="entry name" value="LRR_dom_sf"/>
</dbReference>
<keyword evidence="2" id="KW-0677">Repeat</keyword>
<dbReference type="OrthoDB" id="676979at2759"/>
<dbReference type="GO" id="GO:0005737">
    <property type="term" value="C:cytoplasm"/>
    <property type="evidence" value="ECO:0007669"/>
    <property type="project" value="TreeGrafter"/>
</dbReference>
<dbReference type="InterPro" id="IPR050216">
    <property type="entry name" value="LRR_domain-containing"/>
</dbReference>
<evidence type="ECO:0000256" key="1">
    <source>
        <dbReference type="ARBA" id="ARBA00022614"/>
    </source>
</evidence>
<organism evidence="4 5">
    <name type="scientific">Entamoeba invadens IP1</name>
    <dbReference type="NCBI Taxonomy" id="370355"/>
    <lineage>
        <taxon>Eukaryota</taxon>
        <taxon>Amoebozoa</taxon>
        <taxon>Evosea</taxon>
        <taxon>Archamoebae</taxon>
        <taxon>Mastigamoebida</taxon>
        <taxon>Entamoebidae</taxon>
        <taxon>Entamoeba</taxon>
    </lineage>
</organism>
<keyword evidence="5" id="KW-1185">Reference proteome</keyword>
<feature type="non-terminal residue" evidence="4">
    <location>
        <position position="1218"/>
    </location>
</feature>
<proteinExistence type="predicted"/>
<sequence>MKKALFLLQKYAVGKSVNLYREANPFIVILVIKLYFLSLSQSFFCVKLVDEIELSSHKDTLCSSFPSPIKTKSFASSGSEDRPIVESLLNSKMKKEANEVTNCIKQFLEDDEKNVFDEILSVISSISEKCGVDESVRAMRYFVGCMSPDFTFSDDIIKQIFAEKKDEKRVSIPMNDSEEAYDGEVVRCIFDCVKCPLCFLTEPLKMDETTIPGKLAVTTYRVMFTPNVKLNNSRKSLMGRVAQCPIGNIIEKKLIEQTEGKTQYHILRIVTSTFLVLTFLADDDIFRAVDACIDEVLTEGVLPVFINGLGVGHVNVQEGWIKRNTRNGWEDKMNKDCSVLPKNAPLFETQARCTEMGRLIFSCYLMENTGATLLRLTTPSKKNILNELTVEQGSKIKFDIMPLDLQGVENFEKLFDDIRSKVVYGKDAKEEFQKYTEKVEEVNGMVDYCFKKLSSVLYVLNRGVSCLIVPKNLRETDIGIFVALIEILTEPYFRTIEGMIEIIHCEFSSMKYDFEGQKNSFAFFIVVLLTIYKSFPKAFEYNRTFIEYIFHHSTSHVFTDFNMSDTSSLSEYVKEHFNDFKNVFFEEMQDTISISLITVKTCGEVFYKTFCMNSQVIYKILQPQNTPNEIDLQGMELYFFPLFHNFPSLENVTKLCLRNNNLSSFPSEINQFIHIKNIDLSKNKISRISDIICECTNLTLLDISDNQILYLPRRLTSMKLFEINLNGNSPSQTPFSLYFPSMLQKLSLKSYFFPTNISSVNLTSLDIGSNFLEPDFMHAIPKSVVELGLSSCLLEHLPTLITKLTNLEVLDISENPIASFPPAFFTLKNIKIVKLLKTNFKQLSYLFGQFEKLEKVEVDESVVVPALLSKIFPERLIKEKLPRKSSEDVVKVYFTGDGSQKDVLNLLVKKTSSDKESVYSIDKNTEGVLLNYEDIEQTLFDKMKSSVFVICLHLVNSKVNLEPFSRLVALFSFVQLKQPIICVMVRINTETLQDTDPIFEKVIHDTYPKLKIEFMFFDINGKEKHVKDLTKLLKNYSDISRISLTPTCNKLVEELQLLDLSPGIVELDYIKLVMDTMAIKEDTRDSVLETLQRMNYIFTFPTEYSTAVCNYTMHYQMSRPHKNHFCLVASKIVYNMTLFLSLSKTTTGLQPPDFLNEIDSMGIEQQEYLLVLLEYFHVIFVLRKQFFEKLGMSEEYDTLYRIVNSPGGLRQSNSSITN</sequence>
<dbReference type="SMART" id="SM00369">
    <property type="entry name" value="LRR_TYP"/>
    <property type="match status" value="3"/>
</dbReference>
<dbReference type="Pfam" id="PF06602">
    <property type="entry name" value="Myotub-related"/>
    <property type="match status" value="1"/>
</dbReference>
<dbReference type="AlphaFoldDB" id="A0A0A1TXE2"/>
<dbReference type="InterPro" id="IPR010569">
    <property type="entry name" value="Myotubularin-like_Pase_dom"/>
</dbReference>
<dbReference type="KEGG" id="eiv:EIN_135770"/>
<feature type="domain" description="Myotubularin phosphatase" evidence="3">
    <location>
        <begin position="481"/>
        <end position="561"/>
    </location>
</feature>
<evidence type="ECO:0000256" key="2">
    <source>
        <dbReference type="ARBA" id="ARBA00022737"/>
    </source>
</evidence>
<evidence type="ECO:0000259" key="3">
    <source>
        <dbReference type="Pfam" id="PF06602"/>
    </source>
</evidence>
<dbReference type="InterPro" id="IPR001611">
    <property type="entry name" value="Leu-rich_rpt"/>
</dbReference>
<dbReference type="PANTHER" id="PTHR48051">
    <property type="match status" value="1"/>
</dbReference>
<gene>
    <name evidence="4" type="ORF">EIN_135770</name>
</gene>
<dbReference type="PANTHER" id="PTHR48051:SF46">
    <property type="entry name" value="LEUCINE RICH REPEAT-CONTAINING DOMAIN PROTEIN"/>
    <property type="match status" value="1"/>
</dbReference>
<evidence type="ECO:0000313" key="5">
    <source>
        <dbReference type="Proteomes" id="UP000014680"/>
    </source>
</evidence>
<dbReference type="Proteomes" id="UP000014680">
    <property type="component" value="Unassembled WGS sequence"/>
</dbReference>
<dbReference type="InterPro" id="IPR003591">
    <property type="entry name" value="Leu-rich_rpt_typical-subtyp"/>
</dbReference>
<name>A0A0A1TXE2_ENTIV</name>
<dbReference type="SUPFAM" id="SSF52799">
    <property type="entry name" value="(Phosphotyrosine protein) phosphatases II"/>
    <property type="match status" value="1"/>
</dbReference>
<dbReference type="SUPFAM" id="SSF52058">
    <property type="entry name" value="L domain-like"/>
    <property type="match status" value="1"/>
</dbReference>
<keyword evidence="1" id="KW-0433">Leucine-rich repeat</keyword>
<dbReference type="GeneID" id="14884956"/>
<accession>A0A0A1TXE2</accession>
<protein>
    <submittedName>
        <fullName evidence="4">Leucine-rich repeat containing protein, putative</fullName>
    </submittedName>
</protein>
<dbReference type="EMBL" id="KB207027">
    <property type="protein sequence ID" value="ELP85953.1"/>
    <property type="molecule type" value="Genomic_DNA"/>
</dbReference>
<reference evidence="4 5" key="1">
    <citation type="submission" date="2012-10" db="EMBL/GenBank/DDBJ databases">
        <authorList>
            <person name="Zafar N."/>
            <person name="Inman J."/>
            <person name="Hall N."/>
            <person name="Lorenzi H."/>
            <person name="Caler E."/>
        </authorList>
    </citation>
    <scope>NUCLEOTIDE SEQUENCE [LARGE SCALE GENOMIC DNA]</scope>
    <source>
        <strain evidence="4 5">IP1</strain>
    </source>
</reference>